<dbReference type="Proteomes" id="UP000642748">
    <property type="component" value="Unassembled WGS sequence"/>
</dbReference>
<comment type="caution">
    <text evidence="2">The sequence shown here is derived from an EMBL/GenBank/DDBJ whole genome shotgun (WGS) entry which is preliminary data.</text>
</comment>
<dbReference type="AlphaFoldDB" id="A0A8J3VSF3"/>
<dbReference type="RefSeq" id="WP_203920775.1">
    <property type="nucleotide sequence ID" value="NZ_BONZ01000050.1"/>
</dbReference>
<feature type="region of interest" description="Disordered" evidence="1">
    <location>
        <begin position="1"/>
        <end position="49"/>
    </location>
</feature>
<proteinExistence type="predicted"/>
<reference evidence="2" key="1">
    <citation type="submission" date="2021-01" db="EMBL/GenBank/DDBJ databases">
        <title>Whole genome shotgun sequence of Rugosimonospora africana NBRC 104875.</title>
        <authorList>
            <person name="Komaki H."/>
            <person name="Tamura T."/>
        </authorList>
    </citation>
    <scope>NUCLEOTIDE SEQUENCE</scope>
    <source>
        <strain evidence="2">NBRC 104875</strain>
    </source>
</reference>
<organism evidence="2 3">
    <name type="scientific">Rugosimonospora africana</name>
    <dbReference type="NCBI Taxonomy" id="556532"/>
    <lineage>
        <taxon>Bacteria</taxon>
        <taxon>Bacillati</taxon>
        <taxon>Actinomycetota</taxon>
        <taxon>Actinomycetes</taxon>
        <taxon>Micromonosporales</taxon>
        <taxon>Micromonosporaceae</taxon>
        <taxon>Rugosimonospora</taxon>
    </lineage>
</organism>
<evidence type="ECO:0000256" key="1">
    <source>
        <dbReference type="SAM" id="MobiDB-lite"/>
    </source>
</evidence>
<evidence type="ECO:0000313" key="2">
    <source>
        <dbReference type="EMBL" id="GIH17217.1"/>
    </source>
</evidence>
<protein>
    <submittedName>
        <fullName evidence="2">Uncharacterized protein</fullName>
    </submittedName>
</protein>
<sequence length="49" mass="4815">MPEPSRDPEPADENGGTASASTAEPDQTGTGAVAVPDGPATTSDGYEPL</sequence>
<dbReference type="EMBL" id="BONZ01000050">
    <property type="protein sequence ID" value="GIH17217.1"/>
    <property type="molecule type" value="Genomic_DNA"/>
</dbReference>
<feature type="compositionally biased region" description="Polar residues" evidence="1">
    <location>
        <begin position="40"/>
        <end position="49"/>
    </location>
</feature>
<feature type="compositionally biased region" description="Polar residues" evidence="1">
    <location>
        <begin position="16"/>
        <end position="30"/>
    </location>
</feature>
<keyword evidence="3" id="KW-1185">Reference proteome</keyword>
<evidence type="ECO:0000313" key="3">
    <source>
        <dbReference type="Proteomes" id="UP000642748"/>
    </source>
</evidence>
<name>A0A8J3VSF3_9ACTN</name>
<gene>
    <name evidence="2" type="ORF">Raf01_53890</name>
</gene>
<accession>A0A8J3VSF3</accession>